<name>A0A1W1C7S4_9ZZZZ</name>
<keyword evidence="2" id="KW-0378">Hydrolase</keyword>
<feature type="domain" description="HIT" evidence="1">
    <location>
        <begin position="3"/>
        <end position="87"/>
    </location>
</feature>
<dbReference type="GO" id="GO:0016787">
    <property type="term" value="F:hydrolase activity"/>
    <property type="evidence" value="ECO:0007669"/>
    <property type="project" value="UniProtKB-KW"/>
</dbReference>
<sequence length="127" mass="15347">MKNKIIYEDFSLYVEKEESEIPWLKIFTKEPYKELGDVPAGLRTKLWETYDLIEYEMTHYYNPKKINMASFANILPRVHIHIMARFEEDSYFPQPMWGEKQRDANLSLPDETEFHKRVFNALTQKHN</sequence>
<dbReference type="Pfam" id="PF01230">
    <property type="entry name" value="HIT"/>
    <property type="match status" value="1"/>
</dbReference>
<gene>
    <name evidence="2" type="ORF">MNB_SM-4-66</name>
</gene>
<accession>A0A1W1C7S4</accession>
<dbReference type="InterPro" id="IPR011146">
    <property type="entry name" value="HIT-like"/>
</dbReference>
<dbReference type="SUPFAM" id="SSF54197">
    <property type="entry name" value="HIT-like"/>
    <property type="match status" value="1"/>
</dbReference>
<evidence type="ECO:0000259" key="1">
    <source>
        <dbReference type="Pfam" id="PF01230"/>
    </source>
</evidence>
<dbReference type="InterPro" id="IPR036265">
    <property type="entry name" value="HIT-like_sf"/>
</dbReference>
<protein>
    <submittedName>
        <fullName evidence="2">Diadenosine tetraphosphate (Ap4A) hydrolase and other HIT family hydrolases</fullName>
    </submittedName>
</protein>
<dbReference type="Gene3D" id="3.30.428.10">
    <property type="entry name" value="HIT-like"/>
    <property type="match status" value="1"/>
</dbReference>
<organism evidence="2">
    <name type="scientific">hydrothermal vent metagenome</name>
    <dbReference type="NCBI Taxonomy" id="652676"/>
    <lineage>
        <taxon>unclassified sequences</taxon>
        <taxon>metagenomes</taxon>
        <taxon>ecological metagenomes</taxon>
    </lineage>
</organism>
<evidence type="ECO:0000313" key="2">
    <source>
        <dbReference type="EMBL" id="SFV61908.1"/>
    </source>
</evidence>
<dbReference type="EMBL" id="FPHF01000061">
    <property type="protein sequence ID" value="SFV61908.1"/>
    <property type="molecule type" value="Genomic_DNA"/>
</dbReference>
<dbReference type="AlphaFoldDB" id="A0A1W1C7S4"/>
<proteinExistence type="predicted"/>
<reference evidence="2" key="1">
    <citation type="submission" date="2016-10" db="EMBL/GenBank/DDBJ databases">
        <authorList>
            <person name="de Groot N.N."/>
        </authorList>
    </citation>
    <scope>NUCLEOTIDE SEQUENCE</scope>
</reference>